<feature type="signal peptide" evidence="1">
    <location>
        <begin position="1"/>
        <end position="27"/>
    </location>
</feature>
<comment type="caution">
    <text evidence="2">The sequence shown here is derived from an EMBL/GenBank/DDBJ whole genome shotgun (WGS) entry which is preliminary data.</text>
</comment>
<dbReference type="Proteomes" id="UP000218172">
    <property type="component" value="Unassembled WGS sequence"/>
</dbReference>
<sequence>MQSLNLKRLFLVAAIAMTLTINFGSVAQTSMSKSVIDGWMQSLSNWGRWGAADQLGTLNLITPETRIAAAKLVRSGVSVSMAHETLVEEAADNANPYEHDMLAVGNSPGPWSLDSVGVAYHGYAHSHLDALCHRFHEGAMYNGFSESEVTSAGCGKLAITTAANGVFARGVLMDIARLKGVDWLDLDTAIMAEDLEAWEEQSGVKVGSGDVILVRTGRWARRAALGAWNVAANSAGLHASAVQWLRARDVSIVGTDVAADTFPSGVEGYTHPVHVMLLVAMGTPIFDNLDLEAVAEEAVAQNRWEFLLTTAPLRVEGGTGSPLNPIATF</sequence>
<reference evidence="3" key="1">
    <citation type="submission" date="2017-08" db="EMBL/GenBank/DDBJ databases">
        <title>A dynamic microbial community with high functional redundancy inhabits the cold, oxic subseafloor aquifer.</title>
        <authorList>
            <person name="Tully B.J."/>
            <person name="Wheat C.G."/>
            <person name="Glazer B.T."/>
            <person name="Huber J.A."/>
        </authorList>
    </citation>
    <scope>NUCLEOTIDE SEQUENCE [LARGE SCALE GENOMIC DNA]</scope>
</reference>
<organism evidence="2 3">
    <name type="scientific">SAR86 cluster bacterium</name>
    <dbReference type="NCBI Taxonomy" id="2030880"/>
    <lineage>
        <taxon>Bacteria</taxon>
        <taxon>Pseudomonadati</taxon>
        <taxon>Pseudomonadota</taxon>
        <taxon>Gammaproteobacteria</taxon>
        <taxon>SAR86 cluster</taxon>
    </lineage>
</organism>
<evidence type="ECO:0000313" key="2">
    <source>
        <dbReference type="EMBL" id="PCH61839.1"/>
    </source>
</evidence>
<dbReference type="AlphaFoldDB" id="A0A2A4MNL6"/>
<proteinExistence type="predicted"/>
<accession>A0A2A4MNL6</accession>
<evidence type="ECO:0000256" key="1">
    <source>
        <dbReference type="SAM" id="SignalP"/>
    </source>
</evidence>
<dbReference type="EMBL" id="NVQR01000055">
    <property type="protein sequence ID" value="PCH61839.1"/>
    <property type="molecule type" value="Genomic_DNA"/>
</dbReference>
<dbReference type="GO" id="GO:0004061">
    <property type="term" value="F:arylformamidase activity"/>
    <property type="evidence" value="ECO:0007669"/>
    <property type="project" value="InterPro"/>
</dbReference>
<protein>
    <submittedName>
        <fullName evidence="2">Cyclase</fullName>
    </submittedName>
</protein>
<dbReference type="InterPro" id="IPR007325">
    <property type="entry name" value="KFase/CYL"/>
</dbReference>
<dbReference type="SUPFAM" id="SSF102198">
    <property type="entry name" value="Putative cyclase"/>
    <property type="match status" value="1"/>
</dbReference>
<dbReference type="InterPro" id="IPR037175">
    <property type="entry name" value="KFase_sf"/>
</dbReference>
<dbReference type="PANTHER" id="PTHR34861:SF10">
    <property type="entry name" value="CYCLASE"/>
    <property type="match status" value="1"/>
</dbReference>
<evidence type="ECO:0000313" key="3">
    <source>
        <dbReference type="Proteomes" id="UP000218172"/>
    </source>
</evidence>
<feature type="chain" id="PRO_5012562602" evidence="1">
    <location>
        <begin position="28"/>
        <end position="329"/>
    </location>
</feature>
<name>A0A2A4MNL6_9GAMM</name>
<dbReference type="GO" id="GO:0019441">
    <property type="term" value="P:L-tryptophan catabolic process to kynurenine"/>
    <property type="evidence" value="ECO:0007669"/>
    <property type="project" value="InterPro"/>
</dbReference>
<dbReference type="Pfam" id="PF04199">
    <property type="entry name" value="Cyclase"/>
    <property type="match status" value="1"/>
</dbReference>
<gene>
    <name evidence="2" type="ORF">COC19_04075</name>
</gene>
<dbReference type="PANTHER" id="PTHR34861">
    <property type="match status" value="1"/>
</dbReference>
<keyword evidence="1" id="KW-0732">Signal</keyword>
<dbReference type="Gene3D" id="3.50.30.50">
    <property type="entry name" value="Putative cyclase"/>
    <property type="match status" value="1"/>
</dbReference>